<dbReference type="SMART" id="SM00487">
    <property type="entry name" value="DEXDc"/>
    <property type="match status" value="1"/>
</dbReference>
<dbReference type="GO" id="GO:0140750">
    <property type="term" value="F:nucleosome array spacer activity"/>
    <property type="evidence" value="ECO:0007669"/>
    <property type="project" value="EnsemblFungi"/>
</dbReference>
<dbReference type="CDD" id="cd00167">
    <property type="entry name" value="SANT"/>
    <property type="match status" value="1"/>
</dbReference>
<dbReference type="Gene3D" id="1.20.5.1190">
    <property type="entry name" value="iswi atpase"/>
    <property type="match status" value="1"/>
</dbReference>
<protein>
    <recommendedName>
        <fullName evidence="18">Chromatin remodelling complex ATPase chain ISW1</fullName>
    </recommendedName>
</protein>
<keyword evidence="8" id="KW-0156">Chromatin regulator</keyword>
<dbReference type="PROSITE" id="PS51293">
    <property type="entry name" value="SANT"/>
    <property type="match status" value="1"/>
</dbReference>
<organism evidence="16 17">
    <name type="scientific">Wickerhamomyces anomalus (strain ATCC 58044 / CBS 1984 / NCYC 433 / NRRL Y-366-8)</name>
    <name type="common">Yeast</name>
    <name type="synonym">Hansenula anomala</name>
    <dbReference type="NCBI Taxonomy" id="683960"/>
    <lineage>
        <taxon>Eukaryota</taxon>
        <taxon>Fungi</taxon>
        <taxon>Dikarya</taxon>
        <taxon>Ascomycota</taxon>
        <taxon>Saccharomycotina</taxon>
        <taxon>Saccharomycetes</taxon>
        <taxon>Phaffomycetales</taxon>
        <taxon>Wickerhamomycetaceae</taxon>
        <taxon>Wickerhamomyces</taxon>
    </lineage>
</organism>
<dbReference type="PANTHER" id="PTHR45623:SF49">
    <property type="entry name" value="SWI_SNF-RELATED MATRIX-ASSOCIATED ACTIN-DEPENDENT REGULATOR OF CHROMATIN SUBFAMILY A MEMBER 5"/>
    <property type="match status" value="1"/>
</dbReference>
<dbReference type="Gene3D" id="1.10.1040.30">
    <property type="entry name" value="ISWI, HAND domain"/>
    <property type="match status" value="1"/>
</dbReference>
<evidence type="ECO:0000259" key="14">
    <source>
        <dbReference type="PROSITE" id="PS51194"/>
    </source>
</evidence>
<evidence type="ECO:0000256" key="7">
    <source>
        <dbReference type="ARBA" id="ARBA00022840"/>
    </source>
</evidence>
<dbReference type="Gene3D" id="3.40.50.300">
    <property type="entry name" value="P-loop containing nucleotide triphosphate hydrolases"/>
    <property type="match status" value="1"/>
</dbReference>
<dbReference type="CDD" id="cd18793">
    <property type="entry name" value="SF2_C_SNF"/>
    <property type="match status" value="1"/>
</dbReference>
<feature type="compositionally biased region" description="Basic residues" evidence="12">
    <location>
        <begin position="105"/>
        <end position="117"/>
    </location>
</feature>
<comment type="similarity">
    <text evidence="2">Belongs to the SNF2/RAD54 helicase family. ISWI subfamily.</text>
</comment>
<dbReference type="GO" id="GO:0000976">
    <property type="term" value="F:transcription cis-regulatory region binding"/>
    <property type="evidence" value="ECO:0007669"/>
    <property type="project" value="EnsemblFungi"/>
</dbReference>
<dbReference type="GO" id="GO:0045944">
    <property type="term" value="P:positive regulation of transcription by RNA polymerase II"/>
    <property type="evidence" value="ECO:0007669"/>
    <property type="project" value="EnsemblFungi"/>
</dbReference>
<evidence type="ECO:0000259" key="13">
    <source>
        <dbReference type="PROSITE" id="PS51192"/>
    </source>
</evidence>
<dbReference type="InterPro" id="IPR038718">
    <property type="entry name" value="SNF2-like_sf"/>
</dbReference>
<dbReference type="Proteomes" id="UP000094112">
    <property type="component" value="Unassembled WGS sequence"/>
</dbReference>
<evidence type="ECO:0000256" key="1">
    <source>
        <dbReference type="ARBA" id="ARBA00004123"/>
    </source>
</evidence>
<evidence type="ECO:0000256" key="4">
    <source>
        <dbReference type="ARBA" id="ARBA00022741"/>
    </source>
</evidence>
<keyword evidence="5" id="KW-0378">Hydrolase</keyword>
<dbReference type="FunFam" id="1.10.1040.30:FF:000003">
    <property type="entry name" value="ISWI chromatin-remodeling complex ATPase ISW2"/>
    <property type="match status" value="1"/>
</dbReference>
<dbReference type="Gene3D" id="3.40.50.10810">
    <property type="entry name" value="Tandem AAA-ATPase domain"/>
    <property type="match status" value="1"/>
</dbReference>
<evidence type="ECO:0000256" key="9">
    <source>
        <dbReference type="ARBA" id="ARBA00023015"/>
    </source>
</evidence>
<feature type="domain" description="Helicase ATP-binding" evidence="13">
    <location>
        <begin position="163"/>
        <end position="328"/>
    </location>
</feature>
<dbReference type="GO" id="GO:0003730">
    <property type="term" value="F:mRNA 3'-UTR binding"/>
    <property type="evidence" value="ECO:0007669"/>
    <property type="project" value="EnsemblFungi"/>
</dbReference>
<feature type="domain" description="SANT" evidence="15">
    <location>
        <begin position="840"/>
        <end position="892"/>
    </location>
</feature>
<dbReference type="Pfam" id="PF00176">
    <property type="entry name" value="SNF2-rel_dom"/>
    <property type="match status" value="1"/>
</dbReference>
<gene>
    <name evidence="16" type="ORF">WICANDRAFT_62323</name>
</gene>
<evidence type="ECO:0000259" key="15">
    <source>
        <dbReference type="PROSITE" id="PS51293"/>
    </source>
</evidence>
<dbReference type="InterPro" id="IPR036306">
    <property type="entry name" value="ISWI_HAND-dom_sf"/>
</dbReference>
<keyword evidence="6" id="KW-0347">Helicase</keyword>
<dbReference type="Pfam" id="PF09111">
    <property type="entry name" value="SLIDE"/>
    <property type="match status" value="1"/>
</dbReference>
<dbReference type="GO" id="GO:0034728">
    <property type="term" value="P:nucleosome organization"/>
    <property type="evidence" value="ECO:0007669"/>
    <property type="project" value="TreeGrafter"/>
</dbReference>
<dbReference type="InterPro" id="IPR000330">
    <property type="entry name" value="SNF2_N"/>
</dbReference>
<dbReference type="InterPro" id="IPR014001">
    <property type="entry name" value="Helicase_ATP-bd"/>
</dbReference>
<dbReference type="GO" id="GO:0004386">
    <property type="term" value="F:helicase activity"/>
    <property type="evidence" value="ECO:0007669"/>
    <property type="project" value="UniProtKB-KW"/>
</dbReference>
<dbReference type="GO" id="GO:1903895">
    <property type="term" value="P:negative regulation of IRE1-mediated unfolded protein response"/>
    <property type="evidence" value="ECO:0007669"/>
    <property type="project" value="EnsemblFungi"/>
</dbReference>
<dbReference type="OrthoDB" id="5857104at2759"/>
<evidence type="ECO:0000256" key="11">
    <source>
        <dbReference type="ARBA" id="ARBA00023242"/>
    </source>
</evidence>
<dbReference type="SUPFAM" id="SSF46689">
    <property type="entry name" value="Homeodomain-like"/>
    <property type="match status" value="2"/>
</dbReference>
<dbReference type="SUPFAM" id="SSF101224">
    <property type="entry name" value="HAND domain of the nucleosome remodeling ATPase ISWI"/>
    <property type="match status" value="1"/>
</dbReference>
<name>A0A1E3P4E7_WICAA</name>
<dbReference type="InterPro" id="IPR001650">
    <property type="entry name" value="Helicase_C-like"/>
</dbReference>
<comment type="subcellular location">
    <subcellularLocation>
        <location evidence="1">Nucleus</location>
    </subcellularLocation>
</comment>
<dbReference type="InterPro" id="IPR017884">
    <property type="entry name" value="SANT_dom"/>
</dbReference>
<keyword evidence="11" id="KW-0539">Nucleus</keyword>
<dbReference type="SMART" id="SM00490">
    <property type="entry name" value="HELICc"/>
    <property type="match status" value="1"/>
</dbReference>
<sequence length="1049" mass="121657">MSEFSTDQVINMDINNGVNDIRDDSTDPEGTPAITGPDPQTLSEKQKSYFVDQSKPKFNVQETAKRFKYLLGLTGLFSHFINNKAEKDPKFRQVLDIIENDKNGSKKAKTTNNRRRKTEKEEDEELLQDEEDENNVITEFTESPGYVHGELRPYQIAGLNWLVSLHENNISGILADEMGLGKTLQTISFLGYLRYIRGIEGPHLVIVPKSTLDNWSREFAKWTPDVNAFILQGDKDHRADLIKNRLLTCDFDVCITSYEIVIREKAQFKKFDWQYIVIDEAHRIKNEESMLSQIIRMFHSKNRLLITGTPLQNNLHELWALLNFILPDVFSDSEAFDQWFLASNEGTPDPSVSGEERDSKKQDQVIQQLHKVLQPFLLRRIKNDVEKSLLPKKEVNLYIGMSEMQRKWYQSILEKDIDAVNGANGKRESKTRLLNIVMQLRKCCNHPYLFEGAEPGPPYTTDEHLVYNAQKLKVLDKLLKKLKSEGSRVLIFSQMSRLLDILEDYCVFRDYQYCRIDGQTDHADRVRAIDEYNAPDSEKFVFLLTTRAGGLGINLTSADIVVLYDSDWNPQADLQAMDRAHRIGQTKQVKVFRLVTENAIEEKVLERATQKLRLDQLVIQQGRNSGAVNQPQTAKGTSKDDLLNMIQFGASEVFNKQNGVDAESDEFDLDKILEKSEQKTSKLSERYSKLGLDELQKFASDSAYEWNGEDFKKKGTEKIAGLTWINPAKRERKENYSIDMYYKDVLHTGGRTSNDKKTPRAPKQPNIFDHQFYPIKLQEIFDREKAYFRKTIGYKVPLPEGPDSEFEQREAEQRLQQLEIKNAEPLTEEDEAEKAELLQQGYANWSRREFTQFIQVCAKYGRNSITAIASEFPEKTLDEVREYAKAFWTHYTQIEGYERYISQVEAGEEKIRKSKLQKEALRVKLSEYSNPLQELVLKFPPATTNRRVFSEEEDRYILVQLYRFGLDRADLHERIRDSIRSSPLFRFDFFFQSRTPSEISRRAQTLLACVVKEIEGGSKINRKRVRKDDEVEDDEVEVKKSRGKSRGRK</sequence>
<evidence type="ECO:0008006" key="18">
    <source>
        <dbReference type="Google" id="ProtNLM"/>
    </source>
</evidence>
<keyword evidence="9" id="KW-0805">Transcription regulation</keyword>
<keyword evidence="7" id="KW-0067">ATP-binding</keyword>
<evidence type="ECO:0000256" key="10">
    <source>
        <dbReference type="ARBA" id="ARBA00023163"/>
    </source>
</evidence>
<dbReference type="InterPro" id="IPR001005">
    <property type="entry name" value="SANT/Myb"/>
</dbReference>
<feature type="domain" description="Helicase C-terminal" evidence="14">
    <location>
        <begin position="474"/>
        <end position="625"/>
    </location>
</feature>
<keyword evidence="10" id="KW-0804">Transcription</keyword>
<evidence type="ECO:0000313" key="16">
    <source>
        <dbReference type="EMBL" id="ODQ59737.1"/>
    </source>
</evidence>
<dbReference type="GO" id="GO:0042393">
    <property type="term" value="F:histone binding"/>
    <property type="evidence" value="ECO:0007669"/>
    <property type="project" value="TreeGrafter"/>
</dbReference>
<dbReference type="RefSeq" id="XP_019038944.1">
    <property type="nucleotide sequence ID" value="XM_019183344.1"/>
</dbReference>
<dbReference type="GO" id="GO:0046832">
    <property type="term" value="P:negative regulation of RNA export from nucleus"/>
    <property type="evidence" value="ECO:0007669"/>
    <property type="project" value="EnsemblFungi"/>
</dbReference>
<dbReference type="GO" id="GO:0000182">
    <property type="term" value="F:rDNA binding"/>
    <property type="evidence" value="ECO:0007669"/>
    <property type="project" value="EnsemblFungi"/>
</dbReference>
<dbReference type="SUPFAM" id="SSF52540">
    <property type="entry name" value="P-loop containing nucleoside triphosphate hydrolases"/>
    <property type="match status" value="2"/>
</dbReference>
<dbReference type="GO" id="GO:0016887">
    <property type="term" value="F:ATP hydrolysis activity"/>
    <property type="evidence" value="ECO:0007669"/>
    <property type="project" value="EnsemblFungi"/>
</dbReference>
<reference evidence="16 17" key="1">
    <citation type="journal article" date="2016" name="Proc. Natl. Acad. Sci. U.S.A.">
        <title>Comparative genomics of biotechnologically important yeasts.</title>
        <authorList>
            <person name="Riley R."/>
            <person name="Haridas S."/>
            <person name="Wolfe K.H."/>
            <person name="Lopes M.R."/>
            <person name="Hittinger C.T."/>
            <person name="Goeker M."/>
            <person name="Salamov A.A."/>
            <person name="Wisecaver J.H."/>
            <person name="Long T.M."/>
            <person name="Calvey C.H."/>
            <person name="Aerts A.L."/>
            <person name="Barry K.W."/>
            <person name="Choi C."/>
            <person name="Clum A."/>
            <person name="Coughlan A.Y."/>
            <person name="Deshpande S."/>
            <person name="Douglass A.P."/>
            <person name="Hanson S.J."/>
            <person name="Klenk H.-P."/>
            <person name="LaButti K.M."/>
            <person name="Lapidus A."/>
            <person name="Lindquist E.A."/>
            <person name="Lipzen A.M."/>
            <person name="Meier-Kolthoff J.P."/>
            <person name="Ohm R.A."/>
            <person name="Otillar R.P."/>
            <person name="Pangilinan J.L."/>
            <person name="Peng Y."/>
            <person name="Rokas A."/>
            <person name="Rosa C.A."/>
            <person name="Scheuner C."/>
            <person name="Sibirny A.A."/>
            <person name="Slot J.C."/>
            <person name="Stielow J.B."/>
            <person name="Sun H."/>
            <person name="Kurtzman C.P."/>
            <person name="Blackwell M."/>
            <person name="Grigoriev I.V."/>
            <person name="Jeffries T.W."/>
        </authorList>
    </citation>
    <scope>NUCLEOTIDE SEQUENCE [LARGE SCALE GENOMIC DNA]</scope>
    <source>
        <strain evidence="17">ATCC 58044 / CBS 1984 / NCYC 433 / NRRL Y-366-8</strain>
    </source>
</reference>
<proteinExistence type="inferred from homology"/>
<dbReference type="GO" id="GO:0007062">
    <property type="term" value="P:sister chromatid cohesion"/>
    <property type="evidence" value="ECO:0007669"/>
    <property type="project" value="EnsemblFungi"/>
</dbReference>
<dbReference type="GO" id="GO:0006363">
    <property type="term" value="P:termination of RNA polymerase I transcription"/>
    <property type="evidence" value="ECO:0007669"/>
    <property type="project" value="EnsemblFungi"/>
</dbReference>
<feature type="compositionally biased region" description="Acidic residues" evidence="12">
    <location>
        <begin position="121"/>
        <end position="134"/>
    </location>
</feature>
<dbReference type="GO" id="GO:0001178">
    <property type="term" value="P:regulation of transcriptional start site selection at RNA polymerase II promoter"/>
    <property type="evidence" value="ECO:0007669"/>
    <property type="project" value="EnsemblFungi"/>
</dbReference>
<dbReference type="InterPro" id="IPR009057">
    <property type="entry name" value="Homeodomain-like_sf"/>
</dbReference>
<dbReference type="Pfam" id="PF00271">
    <property type="entry name" value="Helicase_C"/>
    <property type="match status" value="1"/>
</dbReference>
<dbReference type="GO" id="GO:0030874">
    <property type="term" value="C:nucleolar chromatin"/>
    <property type="evidence" value="ECO:0007669"/>
    <property type="project" value="EnsemblFungi"/>
</dbReference>
<dbReference type="PROSITE" id="PS51192">
    <property type="entry name" value="HELICASE_ATP_BIND_1"/>
    <property type="match status" value="1"/>
</dbReference>
<evidence type="ECO:0000256" key="12">
    <source>
        <dbReference type="SAM" id="MobiDB-lite"/>
    </source>
</evidence>
<dbReference type="InterPro" id="IPR049730">
    <property type="entry name" value="SNF2/RAD54-like_C"/>
</dbReference>
<dbReference type="GO" id="GO:0036437">
    <property type="term" value="C:Isw1b complex"/>
    <property type="evidence" value="ECO:0007669"/>
    <property type="project" value="EnsemblFungi"/>
</dbReference>
<evidence type="ECO:0000256" key="8">
    <source>
        <dbReference type="ARBA" id="ARBA00022853"/>
    </source>
</evidence>
<evidence type="ECO:0000256" key="5">
    <source>
        <dbReference type="ARBA" id="ARBA00022801"/>
    </source>
</evidence>
<evidence type="ECO:0000256" key="2">
    <source>
        <dbReference type="ARBA" id="ARBA00009687"/>
    </source>
</evidence>
<dbReference type="FunFam" id="3.40.50.10810:FF:000002">
    <property type="entry name" value="ISWI chromatin-remodeling complex ATPase CHR11 isoform A"/>
    <property type="match status" value="1"/>
</dbReference>
<dbReference type="GO" id="GO:0006354">
    <property type="term" value="P:DNA-templated transcription elongation"/>
    <property type="evidence" value="ECO:0007669"/>
    <property type="project" value="EnsemblFungi"/>
</dbReference>
<dbReference type="PANTHER" id="PTHR45623">
    <property type="entry name" value="CHROMODOMAIN-HELICASE-DNA-BINDING PROTEIN 3-RELATED-RELATED"/>
    <property type="match status" value="1"/>
</dbReference>
<dbReference type="EMBL" id="KV454210">
    <property type="protein sequence ID" value="ODQ59737.1"/>
    <property type="molecule type" value="Genomic_DNA"/>
</dbReference>
<dbReference type="STRING" id="683960.A0A1E3P4E7"/>
<dbReference type="GO" id="GO:0005524">
    <property type="term" value="F:ATP binding"/>
    <property type="evidence" value="ECO:0007669"/>
    <property type="project" value="UniProtKB-KW"/>
</dbReference>
<dbReference type="CDD" id="cd17997">
    <property type="entry name" value="DEXHc_SMARCA1_SMARCA5"/>
    <property type="match status" value="1"/>
</dbReference>
<dbReference type="GO" id="GO:0036436">
    <property type="term" value="C:Isw1a complex"/>
    <property type="evidence" value="ECO:0007669"/>
    <property type="project" value="EnsemblFungi"/>
</dbReference>
<dbReference type="GeneID" id="30200590"/>
<dbReference type="InterPro" id="IPR015194">
    <property type="entry name" value="ISWI_HAND-dom"/>
</dbReference>
<dbReference type="AlphaFoldDB" id="A0A1E3P4E7"/>
<dbReference type="SMART" id="SM00717">
    <property type="entry name" value="SANT"/>
    <property type="match status" value="2"/>
</dbReference>
<evidence type="ECO:0000256" key="3">
    <source>
        <dbReference type="ARBA" id="ARBA00022737"/>
    </source>
</evidence>
<keyword evidence="3" id="KW-0677">Repeat</keyword>
<dbReference type="GO" id="GO:0006369">
    <property type="term" value="P:termination of RNA polymerase II transcription"/>
    <property type="evidence" value="ECO:0007669"/>
    <property type="project" value="EnsemblFungi"/>
</dbReference>
<dbReference type="GO" id="GO:0031491">
    <property type="term" value="F:nucleosome binding"/>
    <property type="evidence" value="ECO:0007669"/>
    <property type="project" value="EnsemblFungi"/>
</dbReference>
<keyword evidence="17" id="KW-1185">Reference proteome</keyword>
<feature type="region of interest" description="Disordered" evidence="12">
    <location>
        <begin position="13"/>
        <end position="42"/>
    </location>
</feature>
<dbReference type="Pfam" id="PF09110">
    <property type="entry name" value="HAND"/>
    <property type="match status" value="1"/>
</dbReference>
<dbReference type="InterPro" id="IPR044754">
    <property type="entry name" value="Isw1/2_DEXHc"/>
</dbReference>
<dbReference type="Gene3D" id="1.10.10.60">
    <property type="entry name" value="Homeodomain-like"/>
    <property type="match status" value="2"/>
</dbReference>
<dbReference type="PROSITE" id="PS51194">
    <property type="entry name" value="HELICASE_CTER"/>
    <property type="match status" value="1"/>
</dbReference>
<dbReference type="FunFam" id="3.40.50.300:FF:000082">
    <property type="entry name" value="ISWI chromatin remodeling complex ATPase ISW1"/>
    <property type="match status" value="1"/>
</dbReference>
<dbReference type="InterPro" id="IPR015195">
    <property type="entry name" value="SLIDE"/>
</dbReference>
<feature type="region of interest" description="Disordered" evidence="12">
    <location>
        <begin position="104"/>
        <end position="134"/>
    </location>
</feature>
<dbReference type="InterPro" id="IPR027417">
    <property type="entry name" value="P-loop_NTPase"/>
</dbReference>
<dbReference type="GO" id="GO:1902275">
    <property type="term" value="P:regulation of chromatin organization"/>
    <property type="evidence" value="ECO:0007669"/>
    <property type="project" value="EnsemblFungi"/>
</dbReference>
<evidence type="ECO:0000313" key="17">
    <source>
        <dbReference type="Proteomes" id="UP000094112"/>
    </source>
</evidence>
<keyword evidence="4" id="KW-0547">Nucleotide-binding</keyword>
<accession>A0A1E3P4E7</accession>
<evidence type="ECO:0000256" key="6">
    <source>
        <dbReference type="ARBA" id="ARBA00022806"/>
    </source>
</evidence>